<dbReference type="EMBL" id="BAABME010000935">
    <property type="protein sequence ID" value="GAA0146464.1"/>
    <property type="molecule type" value="Genomic_DNA"/>
</dbReference>
<name>A0AAV3P4R3_LITER</name>
<keyword evidence="1" id="KW-0175">Coiled coil</keyword>
<dbReference type="PANTHER" id="PTHR37174:SF2">
    <property type="entry name" value="FORKHEAD-ASSOCIATED DOMAIN PROTEIN"/>
    <property type="match status" value="1"/>
</dbReference>
<organism evidence="2 3">
    <name type="scientific">Lithospermum erythrorhizon</name>
    <name type="common">Purple gromwell</name>
    <name type="synonym">Lithospermum officinale var. erythrorhizon</name>
    <dbReference type="NCBI Taxonomy" id="34254"/>
    <lineage>
        <taxon>Eukaryota</taxon>
        <taxon>Viridiplantae</taxon>
        <taxon>Streptophyta</taxon>
        <taxon>Embryophyta</taxon>
        <taxon>Tracheophyta</taxon>
        <taxon>Spermatophyta</taxon>
        <taxon>Magnoliopsida</taxon>
        <taxon>eudicotyledons</taxon>
        <taxon>Gunneridae</taxon>
        <taxon>Pentapetalae</taxon>
        <taxon>asterids</taxon>
        <taxon>lamiids</taxon>
        <taxon>Boraginales</taxon>
        <taxon>Boraginaceae</taxon>
        <taxon>Boraginoideae</taxon>
        <taxon>Lithospermeae</taxon>
        <taxon>Lithospermum</taxon>
    </lineage>
</organism>
<accession>A0AAV3P4R3</accession>
<feature type="coiled-coil region" evidence="1">
    <location>
        <begin position="26"/>
        <end position="67"/>
    </location>
</feature>
<protein>
    <submittedName>
        <fullName evidence="2">Uncharacterized protein</fullName>
    </submittedName>
</protein>
<comment type="caution">
    <text evidence="2">The sequence shown here is derived from an EMBL/GenBank/DDBJ whole genome shotgun (WGS) entry which is preliminary data.</text>
</comment>
<evidence type="ECO:0000256" key="1">
    <source>
        <dbReference type="SAM" id="Coils"/>
    </source>
</evidence>
<dbReference type="PANTHER" id="PTHR37174">
    <property type="entry name" value="FORKHEAD-ASSOCIATED DOMAIN PROTEIN"/>
    <property type="match status" value="1"/>
</dbReference>
<sequence>MILKIGNFRHQIVTLCCASPPCKLNNDQLRDQLDHLNKEANSTRKKAQSSRLRLMRLSEAAEKLRRQAAVSVRNRNENDARELLFQKKKVMQAIEKSKDRVELLDELAAKLYEAISLKETQLIGNIAEDLETDSNDPTPVRIVSPNDEDEKDVVVKEDELSNLECDEVQQKLQVAVHSQGDLHMPNELINGQVSDEINLLQGLKDTSSFESFLEHLDLQLSRIEAELVTYLNFSTLHLGDKEKPDISKVQKSLEILHYIRQVRARIARIKGPTET</sequence>
<reference evidence="2 3" key="1">
    <citation type="submission" date="2024-01" db="EMBL/GenBank/DDBJ databases">
        <title>The complete chloroplast genome sequence of Lithospermum erythrorhizon: insights into the phylogenetic relationship among Boraginaceae species and the maternal lineages of purple gromwells.</title>
        <authorList>
            <person name="Okada T."/>
            <person name="Watanabe K."/>
        </authorList>
    </citation>
    <scope>NUCLEOTIDE SEQUENCE [LARGE SCALE GENOMIC DNA]</scope>
</reference>
<evidence type="ECO:0000313" key="3">
    <source>
        <dbReference type="Proteomes" id="UP001454036"/>
    </source>
</evidence>
<dbReference type="AlphaFoldDB" id="A0AAV3P4R3"/>
<keyword evidence="3" id="KW-1185">Reference proteome</keyword>
<dbReference type="Proteomes" id="UP001454036">
    <property type="component" value="Unassembled WGS sequence"/>
</dbReference>
<gene>
    <name evidence="2" type="ORF">LIER_06408</name>
</gene>
<proteinExistence type="predicted"/>
<evidence type="ECO:0000313" key="2">
    <source>
        <dbReference type="EMBL" id="GAA0146464.1"/>
    </source>
</evidence>